<organism evidence="1">
    <name type="scientific">Anguilla anguilla</name>
    <name type="common">European freshwater eel</name>
    <name type="synonym">Muraena anguilla</name>
    <dbReference type="NCBI Taxonomy" id="7936"/>
    <lineage>
        <taxon>Eukaryota</taxon>
        <taxon>Metazoa</taxon>
        <taxon>Chordata</taxon>
        <taxon>Craniata</taxon>
        <taxon>Vertebrata</taxon>
        <taxon>Euteleostomi</taxon>
        <taxon>Actinopterygii</taxon>
        <taxon>Neopterygii</taxon>
        <taxon>Teleostei</taxon>
        <taxon>Anguilliformes</taxon>
        <taxon>Anguillidae</taxon>
        <taxon>Anguilla</taxon>
    </lineage>
</organism>
<protein>
    <submittedName>
        <fullName evidence="1">Uncharacterized protein</fullName>
    </submittedName>
</protein>
<sequence length="28" mass="3431">MRKKRNITQNVLLPGILQTKFYKNLWNL</sequence>
<accession>A0A0E9XKR8</accession>
<name>A0A0E9XKR8_ANGAN</name>
<reference evidence="1" key="1">
    <citation type="submission" date="2014-11" db="EMBL/GenBank/DDBJ databases">
        <authorList>
            <person name="Amaro Gonzalez C."/>
        </authorList>
    </citation>
    <scope>NUCLEOTIDE SEQUENCE</scope>
</reference>
<dbReference type="AlphaFoldDB" id="A0A0E9XKR8"/>
<evidence type="ECO:0000313" key="1">
    <source>
        <dbReference type="EMBL" id="JAI03323.1"/>
    </source>
</evidence>
<proteinExistence type="predicted"/>
<reference evidence="1" key="2">
    <citation type="journal article" date="2015" name="Fish Shellfish Immunol.">
        <title>Early steps in the European eel (Anguilla anguilla)-Vibrio vulnificus interaction in the gills: Role of the RtxA13 toxin.</title>
        <authorList>
            <person name="Callol A."/>
            <person name="Pajuelo D."/>
            <person name="Ebbesson L."/>
            <person name="Teles M."/>
            <person name="MacKenzie S."/>
            <person name="Amaro C."/>
        </authorList>
    </citation>
    <scope>NUCLEOTIDE SEQUENCE</scope>
</reference>
<dbReference type="EMBL" id="GBXM01005255">
    <property type="protein sequence ID" value="JAI03323.1"/>
    <property type="molecule type" value="Transcribed_RNA"/>
</dbReference>